<dbReference type="PROSITE" id="PS50043">
    <property type="entry name" value="HTH_LUXR_2"/>
    <property type="match status" value="1"/>
</dbReference>
<dbReference type="CDD" id="cd17535">
    <property type="entry name" value="REC_NarL-like"/>
    <property type="match status" value="1"/>
</dbReference>
<dbReference type="GO" id="GO:0006355">
    <property type="term" value="P:regulation of DNA-templated transcription"/>
    <property type="evidence" value="ECO:0007669"/>
    <property type="project" value="InterPro"/>
</dbReference>
<dbReference type="Pfam" id="PF00196">
    <property type="entry name" value="GerE"/>
    <property type="match status" value="1"/>
</dbReference>
<dbReference type="PANTHER" id="PTHR43214:SF24">
    <property type="entry name" value="TRANSCRIPTIONAL REGULATORY PROTEIN NARL-RELATED"/>
    <property type="match status" value="1"/>
</dbReference>
<keyword evidence="2" id="KW-0805">Transcription regulation</keyword>
<dbReference type="InterPro" id="IPR039420">
    <property type="entry name" value="WalR-like"/>
</dbReference>
<evidence type="ECO:0000256" key="4">
    <source>
        <dbReference type="ARBA" id="ARBA00023163"/>
    </source>
</evidence>
<dbReference type="PANTHER" id="PTHR43214">
    <property type="entry name" value="TWO-COMPONENT RESPONSE REGULATOR"/>
    <property type="match status" value="1"/>
</dbReference>
<keyword evidence="4" id="KW-0804">Transcription</keyword>
<gene>
    <name evidence="8" type="ORF">EV385_5914</name>
</gene>
<evidence type="ECO:0000259" key="7">
    <source>
        <dbReference type="PROSITE" id="PS50110"/>
    </source>
</evidence>
<sequence length="239" mass="25717">MHELDRNGQGLFVSPRPGRTRNVGSIDILVAGDHALLREGLVELVAAEPDFRVVGQAGNSVTAVQSVAARRPRVILLDVKMPDRPVCATVRQIQRISPRTRVIVLAMDDDLRLLQDVLAAGAHAVLVRSASRQELVGVIRAVCHEANSVLVVSHRNAAQLAVPVSNPLSRRELQVLELAAQALSNAQIATRLCIVEGTVKRHLTNVYTKLGAVSRLDAVNKAKAARLLQPSSRTGAFLG</sequence>
<dbReference type="SUPFAM" id="SSF46894">
    <property type="entry name" value="C-terminal effector domain of the bipartite response regulators"/>
    <property type="match status" value="1"/>
</dbReference>
<proteinExistence type="predicted"/>
<dbReference type="InterPro" id="IPR001789">
    <property type="entry name" value="Sig_transdc_resp-reg_receiver"/>
</dbReference>
<dbReference type="InterPro" id="IPR011006">
    <property type="entry name" value="CheY-like_superfamily"/>
</dbReference>
<feature type="domain" description="HTH luxR-type" evidence="6">
    <location>
        <begin position="161"/>
        <end position="226"/>
    </location>
</feature>
<dbReference type="SMART" id="SM00421">
    <property type="entry name" value="HTH_LUXR"/>
    <property type="match status" value="1"/>
</dbReference>
<feature type="domain" description="Response regulatory" evidence="7">
    <location>
        <begin position="27"/>
        <end position="143"/>
    </location>
</feature>
<keyword evidence="1 5" id="KW-0597">Phosphoprotein</keyword>
<dbReference type="Proteomes" id="UP000292564">
    <property type="component" value="Unassembled WGS sequence"/>
</dbReference>
<evidence type="ECO:0000259" key="6">
    <source>
        <dbReference type="PROSITE" id="PS50043"/>
    </source>
</evidence>
<dbReference type="InterPro" id="IPR058245">
    <property type="entry name" value="NreC/VraR/RcsB-like_REC"/>
</dbReference>
<evidence type="ECO:0000313" key="9">
    <source>
        <dbReference type="Proteomes" id="UP000292564"/>
    </source>
</evidence>
<dbReference type="CDD" id="cd06170">
    <property type="entry name" value="LuxR_C_like"/>
    <property type="match status" value="1"/>
</dbReference>
<dbReference type="GO" id="GO:0000160">
    <property type="term" value="P:phosphorelay signal transduction system"/>
    <property type="evidence" value="ECO:0007669"/>
    <property type="project" value="InterPro"/>
</dbReference>
<dbReference type="InterPro" id="IPR000792">
    <property type="entry name" value="Tscrpt_reg_LuxR_C"/>
</dbReference>
<dbReference type="Pfam" id="PF00072">
    <property type="entry name" value="Response_reg"/>
    <property type="match status" value="1"/>
</dbReference>
<dbReference type="PROSITE" id="PS50110">
    <property type="entry name" value="RESPONSE_REGULATORY"/>
    <property type="match status" value="1"/>
</dbReference>
<comment type="caution">
    <text evidence="8">The sequence shown here is derived from an EMBL/GenBank/DDBJ whole genome shotgun (WGS) entry which is preliminary data.</text>
</comment>
<dbReference type="Gene3D" id="3.40.50.2300">
    <property type="match status" value="1"/>
</dbReference>
<dbReference type="SUPFAM" id="SSF52172">
    <property type="entry name" value="CheY-like"/>
    <property type="match status" value="1"/>
</dbReference>
<organism evidence="8 9">
    <name type="scientific">Krasilnikovia cinnamomea</name>
    <dbReference type="NCBI Taxonomy" id="349313"/>
    <lineage>
        <taxon>Bacteria</taxon>
        <taxon>Bacillati</taxon>
        <taxon>Actinomycetota</taxon>
        <taxon>Actinomycetes</taxon>
        <taxon>Micromonosporales</taxon>
        <taxon>Micromonosporaceae</taxon>
        <taxon>Krasilnikovia</taxon>
    </lineage>
</organism>
<evidence type="ECO:0000256" key="1">
    <source>
        <dbReference type="ARBA" id="ARBA00022553"/>
    </source>
</evidence>
<evidence type="ECO:0000256" key="2">
    <source>
        <dbReference type="ARBA" id="ARBA00023015"/>
    </source>
</evidence>
<dbReference type="RefSeq" id="WP_165449650.1">
    <property type="nucleotide sequence ID" value="NZ_SHKY01000001.1"/>
</dbReference>
<protein>
    <submittedName>
        <fullName evidence="8">LuxR family two component transcriptional regulator</fullName>
    </submittedName>
</protein>
<keyword evidence="3" id="KW-0238">DNA-binding</keyword>
<evidence type="ECO:0000256" key="5">
    <source>
        <dbReference type="PROSITE-ProRule" id="PRU00169"/>
    </source>
</evidence>
<dbReference type="AlphaFoldDB" id="A0A4Q7ZS34"/>
<evidence type="ECO:0000313" key="8">
    <source>
        <dbReference type="EMBL" id="RZU53978.1"/>
    </source>
</evidence>
<dbReference type="InterPro" id="IPR016032">
    <property type="entry name" value="Sig_transdc_resp-reg_C-effctor"/>
</dbReference>
<keyword evidence="9" id="KW-1185">Reference proteome</keyword>
<feature type="modified residue" description="4-aspartylphosphate" evidence="5">
    <location>
        <position position="78"/>
    </location>
</feature>
<dbReference type="PRINTS" id="PR00038">
    <property type="entry name" value="HTHLUXR"/>
</dbReference>
<dbReference type="SMART" id="SM00448">
    <property type="entry name" value="REC"/>
    <property type="match status" value="1"/>
</dbReference>
<dbReference type="EMBL" id="SHKY01000001">
    <property type="protein sequence ID" value="RZU53978.1"/>
    <property type="molecule type" value="Genomic_DNA"/>
</dbReference>
<accession>A0A4Q7ZS34</accession>
<dbReference type="GO" id="GO:0003677">
    <property type="term" value="F:DNA binding"/>
    <property type="evidence" value="ECO:0007669"/>
    <property type="project" value="UniProtKB-KW"/>
</dbReference>
<name>A0A4Q7ZS34_9ACTN</name>
<evidence type="ECO:0000256" key="3">
    <source>
        <dbReference type="ARBA" id="ARBA00023125"/>
    </source>
</evidence>
<reference evidence="8 9" key="1">
    <citation type="submission" date="2019-02" db="EMBL/GenBank/DDBJ databases">
        <title>Sequencing the genomes of 1000 actinobacteria strains.</title>
        <authorList>
            <person name="Klenk H.-P."/>
        </authorList>
    </citation>
    <scope>NUCLEOTIDE SEQUENCE [LARGE SCALE GENOMIC DNA]</scope>
    <source>
        <strain evidence="8 9">DSM 45162</strain>
    </source>
</reference>